<dbReference type="InterPro" id="IPR011333">
    <property type="entry name" value="SKP1/BTB/POZ_sf"/>
</dbReference>
<accession>A0A8J5TLM3</accession>
<evidence type="ECO:0000313" key="7">
    <source>
        <dbReference type="Proteomes" id="UP000747542"/>
    </source>
</evidence>
<dbReference type="SUPFAM" id="SSF50965">
    <property type="entry name" value="Galactose oxidase, central domain"/>
    <property type="match status" value="1"/>
</dbReference>
<dbReference type="Gene3D" id="1.25.40.420">
    <property type="match status" value="1"/>
</dbReference>
<dbReference type="SUPFAM" id="SSF54695">
    <property type="entry name" value="POZ domain"/>
    <property type="match status" value="1"/>
</dbReference>
<reference evidence="6" key="1">
    <citation type="journal article" date="2021" name="Sci. Adv.">
        <title>The American lobster genome reveals insights on longevity, neural, and immune adaptations.</title>
        <authorList>
            <person name="Polinski J.M."/>
            <person name="Zimin A.V."/>
            <person name="Clark K.F."/>
            <person name="Kohn A.B."/>
            <person name="Sadowski N."/>
            <person name="Timp W."/>
            <person name="Ptitsyn A."/>
            <person name="Khanna P."/>
            <person name="Romanova D.Y."/>
            <person name="Williams P."/>
            <person name="Greenwood S.J."/>
            <person name="Moroz L.L."/>
            <person name="Walt D.R."/>
            <person name="Bodnar A.G."/>
        </authorList>
    </citation>
    <scope>NUCLEOTIDE SEQUENCE</scope>
    <source>
        <strain evidence="6">GMGI-L3</strain>
    </source>
</reference>
<evidence type="ECO:0000256" key="4">
    <source>
        <dbReference type="ARBA" id="ARBA00043912"/>
    </source>
</evidence>
<dbReference type="PIRSF" id="PIRSF037037">
    <property type="entry name" value="Kelch-like_protein_gigaxonin"/>
    <property type="match status" value="1"/>
</dbReference>
<dbReference type="FunFam" id="1.25.40.420:FF:000001">
    <property type="entry name" value="Kelch-like family member 12"/>
    <property type="match status" value="1"/>
</dbReference>
<dbReference type="AlphaFoldDB" id="A0A8J5TLM3"/>
<feature type="domain" description="BTB" evidence="5">
    <location>
        <begin position="70"/>
        <end position="137"/>
    </location>
</feature>
<organism evidence="6 7">
    <name type="scientific">Homarus americanus</name>
    <name type="common">American lobster</name>
    <dbReference type="NCBI Taxonomy" id="6706"/>
    <lineage>
        <taxon>Eukaryota</taxon>
        <taxon>Metazoa</taxon>
        <taxon>Ecdysozoa</taxon>
        <taxon>Arthropoda</taxon>
        <taxon>Crustacea</taxon>
        <taxon>Multicrustacea</taxon>
        <taxon>Malacostraca</taxon>
        <taxon>Eumalacostraca</taxon>
        <taxon>Eucarida</taxon>
        <taxon>Decapoda</taxon>
        <taxon>Pleocyemata</taxon>
        <taxon>Astacidea</taxon>
        <taxon>Nephropoidea</taxon>
        <taxon>Nephropidae</taxon>
        <taxon>Homarus</taxon>
    </lineage>
</organism>
<dbReference type="SMART" id="SM00612">
    <property type="entry name" value="Kelch"/>
    <property type="match status" value="6"/>
</dbReference>
<evidence type="ECO:0000259" key="5">
    <source>
        <dbReference type="PROSITE" id="PS50097"/>
    </source>
</evidence>
<keyword evidence="7" id="KW-1185">Reference proteome</keyword>
<dbReference type="InterPro" id="IPR006652">
    <property type="entry name" value="Kelch_1"/>
</dbReference>
<dbReference type="PANTHER" id="PTHR45632:SF17">
    <property type="entry name" value="KELCH-LIKE PROTEIN 31"/>
    <property type="match status" value="1"/>
</dbReference>
<dbReference type="Pfam" id="PF07707">
    <property type="entry name" value="BACK"/>
    <property type="match status" value="1"/>
</dbReference>
<dbReference type="GO" id="GO:0016567">
    <property type="term" value="P:protein ubiquitination"/>
    <property type="evidence" value="ECO:0007669"/>
    <property type="project" value="UniProtKB-UniPathway"/>
</dbReference>
<keyword evidence="2" id="KW-0880">Kelch repeat</keyword>
<dbReference type="Proteomes" id="UP000747542">
    <property type="component" value="Unassembled WGS sequence"/>
</dbReference>
<evidence type="ECO:0000313" key="6">
    <source>
        <dbReference type="EMBL" id="KAG7177075.1"/>
    </source>
</evidence>
<proteinExistence type="predicted"/>
<dbReference type="Gene3D" id="2.120.10.80">
    <property type="entry name" value="Kelch-type beta propeller"/>
    <property type="match status" value="1"/>
</dbReference>
<evidence type="ECO:0000256" key="3">
    <source>
        <dbReference type="ARBA" id="ARBA00022737"/>
    </source>
</evidence>
<dbReference type="InterPro" id="IPR000210">
    <property type="entry name" value="BTB/POZ_dom"/>
</dbReference>
<dbReference type="SMART" id="SM00225">
    <property type="entry name" value="BTB"/>
    <property type="match status" value="1"/>
</dbReference>
<sequence length="583" mass="64591">MEGRTETMMNLRVGQTGVGRVAAGDDGVVVSGETSIGGPPSPTGLRYTSDKHPKLALANINMLQKRRELCDVVLIVGGRKIFAHRVILSACSPYFHAMFTSELLEARQTEVPIRDIDEHAVDLLVNFCYTSEITIEESNVQTLLPAGEYCIRVGGWVGGECVKEEFKTTEALITLMQEIQDVCCEFLKQQLHPSNCLGIRAFADTHSCRDLLRIADKFTQHNFQEVMESEEFMELPVNQLMDIISSDELNVRSEEQVFSAVMAWVKYNVTERRPYLAQGPRTRPRKPIKTGEVLFAVGGWCSGDAIASVERFEPTTCEWRMVAPMSKRRCGVGVAVLSDLLYAVGGHDGQSYLNSVERYDPQTNQWLCEVAPTSTCRTSVGVAVLDGYLYAVGGQDGVSCLNVVERYDPQSNRWTKVASMNTRRLGVAVAVLGGFLYAVGGSDGQSPLNTVERYDPKMNKWAMMPAMSTRRKHLGCAVYNNMIYAVGGRDDCTELSSAERYNPHTNQWSPIVAMTSRRSGVGLAVVNGMLYAVGGFDGTTYLKTIEVYDPDQNHWRLCGSMNYRRLGGGVGVVKLPHNEAHLW</sequence>
<dbReference type="InterPro" id="IPR017096">
    <property type="entry name" value="BTB-kelch_protein"/>
</dbReference>
<dbReference type="InterPro" id="IPR011043">
    <property type="entry name" value="Gal_Oxase/kelch_b-propeller"/>
</dbReference>
<evidence type="ECO:0000256" key="2">
    <source>
        <dbReference type="ARBA" id="ARBA00022441"/>
    </source>
</evidence>
<dbReference type="Pfam" id="PF24681">
    <property type="entry name" value="Kelch_KLHDC2_KLHL20_DRC7"/>
    <property type="match status" value="1"/>
</dbReference>
<comment type="function">
    <text evidence="4">Probable substrate-specific adapter of an E3 ubiquitin-protein ligase complex which mediates the ubiquitination and subsequent proteasomal degradation of target proteins. May have a role in synapse differentiation and growth.</text>
</comment>
<dbReference type="UniPathway" id="UPA00143"/>
<dbReference type="Gene3D" id="3.30.710.10">
    <property type="entry name" value="Potassium Channel Kv1.1, Chain A"/>
    <property type="match status" value="1"/>
</dbReference>
<dbReference type="EMBL" id="JAHLQT010002534">
    <property type="protein sequence ID" value="KAG7177075.1"/>
    <property type="molecule type" value="Genomic_DNA"/>
</dbReference>
<dbReference type="InterPro" id="IPR015915">
    <property type="entry name" value="Kelch-typ_b-propeller"/>
</dbReference>
<dbReference type="GO" id="GO:0005737">
    <property type="term" value="C:cytoplasm"/>
    <property type="evidence" value="ECO:0007669"/>
    <property type="project" value="UniProtKB-ARBA"/>
</dbReference>
<dbReference type="Pfam" id="PF01344">
    <property type="entry name" value="Kelch_1"/>
    <property type="match status" value="2"/>
</dbReference>
<dbReference type="PROSITE" id="PS50097">
    <property type="entry name" value="BTB"/>
    <property type="match status" value="1"/>
</dbReference>
<dbReference type="GO" id="GO:0003779">
    <property type="term" value="F:actin binding"/>
    <property type="evidence" value="ECO:0007669"/>
    <property type="project" value="UniProtKB-KW"/>
</dbReference>
<protein>
    <recommendedName>
        <fullName evidence="1">Kelch-like protein diablo</fullName>
    </recommendedName>
</protein>
<comment type="caution">
    <text evidence="6">The sequence shown here is derived from an EMBL/GenBank/DDBJ whole genome shotgun (WGS) entry which is preliminary data.</text>
</comment>
<dbReference type="InterPro" id="IPR011705">
    <property type="entry name" value="BACK"/>
</dbReference>
<dbReference type="SUPFAM" id="SSF117281">
    <property type="entry name" value="Kelch motif"/>
    <property type="match status" value="1"/>
</dbReference>
<evidence type="ECO:0000256" key="1">
    <source>
        <dbReference type="ARBA" id="ARBA00013699"/>
    </source>
</evidence>
<dbReference type="PANTHER" id="PTHR45632">
    <property type="entry name" value="LD33804P"/>
    <property type="match status" value="1"/>
</dbReference>
<gene>
    <name evidence="6" type="primary">Klhl20-L1</name>
    <name evidence="6" type="ORF">Hamer_G000301</name>
</gene>
<dbReference type="Pfam" id="PF00651">
    <property type="entry name" value="BTB"/>
    <property type="match status" value="1"/>
</dbReference>
<dbReference type="SMART" id="SM00875">
    <property type="entry name" value="BACK"/>
    <property type="match status" value="1"/>
</dbReference>
<keyword evidence="3" id="KW-0677">Repeat</keyword>
<name>A0A8J5TLM3_HOMAM</name>